<proteinExistence type="predicted"/>
<dbReference type="OrthoDB" id="9795204at2"/>
<accession>E7GA09</accession>
<evidence type="ECO:0000313" key="2">
    <source>
        <dbReference type="Proteomes" id="UP000003157"/>
    </source>
</evidence>
<comment type="caution">
    <text evidence="1">The sequence shown here is derived from an EMBL/GenBank/DDBJ whole genome shotgun (WGS) entry which is preliminary data.</text>
</comment>
<dbReference type="GeneID" id="78231200"/>
<gene>
    <name evidence="1" type="ORF">HMPREF9488_01599</name>
</gene>
<evidence type="ECO:0000313" key="1">
    <source>
        <dbReference type="EMBL" id="EFW05017.1"/>
    </source>
</evidence>
<dbReference type="InterPro" id="IPR014997">
    <property type="entry name" value="DUF1847"/>
</dbReference>
<keyword evidence="2" id="KW-1185">Reference proteome</keyword>
<protein>
    <submittedName>
        <fullName evidence="1">Metal-binding protein</fullName>
    </submittedName>
</protein>
<dbReference type="Proteomes" id="UP000003157">
    <property type="component" value="Unassembled WGS sequence"/>
</dbReference>
<organism evidence="1 2">
    <name type="scientific">Coprobacillus cateniformis</name>
    <dbReference type="NCBI Taxonomy" id="100884"/>
    <lineage>
        <taxon>Bacteria</taxon>
        <taxon>Bacillati</taxon>
        <taxon>Bacillota</taxon>
        <taxon>Erysipelotrichia</taxon>
        <taxon>Erysipelotrichales</taxon>
        <taxon>Coprobacillaceae</taxon>
        <taxon>Coprobacillus</taxon>
    </lineage>
</organism>
<dbReference type="eggNOG" id="COG4887">
    <property type="taxonomic scope" value="Bacteria"/>
</dbReference>
<dbReference type="Pfam" id="PF08901">
    <property type="entry name" value="DUF1847"/>
    <property type="match status" value="1"/>
</dbReference>
<name>E7GA09_9FIRM</name>
<dbReference type="EMBL" id="ADKX01000030">
    <property type="protein sequence ID" value="EFW05017.1"/>
    <property type="molecule type" value="Genomic_DNA"/>
</dbReference>
<sequence>MKYTCAYCQKHACHDKNLENAPIHCPSCHENQEEILSLYQEDENYAIANVSSQIVMDNYGEKTRLKEIIDFCKKMGHQKLGLAFCVGLSKEAQVFNQILIKNGFDVESLICKIGSVDRHIIGIYDCDVAMCNPIAQAELFNQQKTDFNIVLGLCVGHDTLFFKYSEAPVTVFAVKDRVLAHNPLGAIYLADSYYEDKF</sequence>
<dbReference type="HOGENOM" id="CLU_091350_1_0_9"/>
<dbReference type="AlphaFoldDB" id="E7GA09"/>
<dbReference type="RefSeq" id="WP_008788707.1">
    <property type="nucleotide sequence ID" value="NZ_AKCB01000003.1"/>
</dbReference>
<reference evidence="1 2" key="1">
    <citation type="submission" date="2010-12" db="EMBL/GenBank/DDBJ databases">
        <title>The Genome Sequence of Coprobacillus sp. strain 29_1.</title>
        <authorList>
            <consortium name="The Broad Institute Genome Sequencing Platform"/>
            <person name="Earl A."/>
            <person name="Ward D."/>
            <person name="Feldgarden M."/>
            <person name="Gevers D."/>
            <person name="Daigneault M."/>
            <person name="Sibley C.D."/>
            <person name="White A."/>
            <person name="Strauss J."/>
            <person name="Allen-Vercoe E."/>
            <person name="Young S.K."/>
            <person name="Zeng Q."/>
            <person name="Gargeya S."/>
            <person name="Fitzgerald M."/>
            <person name="Haas B."/>
            <person name="Abouelleil A."/>
            <person name="Alvarado L."/>
            <person name="Arachchi H.M."/>
            <person name="Berlin A."/>
            <person name="Brown A."/>
            <person name="Chapman S.B."/>
            <person name="Chen Z."/>
            <person name="Dunbar C."/>
            <person name="Freedman E."/>
            <person name="Gearin G."/>
            <person name="Gellesch M."/>
            <person name="Goldberg J."/>
            <person name="Griggs A."/>
            <person name="Gujja S."/>
            <person name="Heilman E."/>
            <person name="Heiman D."/>
            <person name="Howarth C."/>
            <person name="Larson L."/>
            <person name="Lui A."/>
            <person name="MacDonald P.J.P."/>
            <person name="Mehta T."/>
            <person name="Montmayeur A."/>
            <person name="Murphy C."/>
            <person name="Neiman D."/>
            <person name="Pearson M."/>
            <person name="Priest M."/>
            <person name="Roberts A."/>
            <person name="Saif S."/>
            <person name="Shea T."/>
            <person name="Shenoy N."/>
            <person name="Sisk P."/>
            <person name="Stolte C."/>
            <person name="Sykes S."/>
            <person name="White J."/>
            <person name="Yandava C."/>
            <person name="Nusbaum C."/>
            <person name="Birren B."/>
        </authorList>
    </citation>
    <scope>NUCLEOTIDE SEQUENCE [LARGE SCALE GENOMIC DNA]</scope>
    <source>
        <strain evidence="1 2">29_1</strain>
    </source>
</reference>